<dbReference type="CDD" id="cd14014">
    <property type="entry name" value="STKc_PknB_like"/>
    <property type="match status" value="1"/>
</dbReference>
<organism evidence="6 7">
    <name type="scientific">Lentzea fradiae</name>
    <dbReference type="NCBI Taxonomy" id="200378"/>
    <lineage>
        <taxon>Bacteria</taxon>
        <taxon>Bacillati</taxon>
        <taxon>Actinomycetota</taxon>
        <taxon>Actinomycetes</taxon>
        <taxon>Pseudonocardiales</taxon>
        <taxon>Pseudonocardiaceae</taxon>
        <taxon>Lentzea</taxon>
    </lineage>
</organism>
<keyword evidence="1" id="KW-0808">Transferase</keyword>
<keyword evidence="3 6" id="KW-0418">Kinase</keyword>
<evidence type="ECO:0000256" key="1">
    <source>
        <dbReference type="ARBA" id="ARBA00022679"/>
    </source>
</evidence>
<evidence type="ECO:0000313" key="7">
    <source>
        <dbReference type="Proteomes" id="UP000199623"/>
    </source>
</evidence>
<evidence type="ECO:0000256" key="3">
    <source>
        <dbReference type="ARBA" id="ARBA00022777"/>
    </source>
</evidence>
<dbReference type="Gene3D" id="1.10.510.10">
    <property type="entry name" value="Transferase(Phosphotransferase) domain 1"/>
    <property type="match status" value="1"/>
</dbReference>
<dbReference type="GO" id="GO:0004674">
    <property type="term" value="F:protein serine/threonine kinase activity"/>
    <property type="evidence" value="ECO:0007669"/>
    <property type="project" value="TreeGrafter"/>
</dbReference>
<dbReference type="EMBL" id="FNCC01000009">
    <property type="protein sequence ID" value="SDG60462.1"/>
    <property type="molecule type" value="Genomic_DNA"/>
</dbReference>
<accession>A0A1G7VKT3</accession>
<keyword evidence="4" id="KW-0067">ATP-binding</keyword>
<evidence type="ECO:0000256" key="2">
    <source>
        <dbReference type="ARBA" id="ARBA00022741"/>
    </source>
</evidence>
<gene>
    <name evidence="6" type="ORF">SAMN05216553_109298</name>
</gene>
<feature type="domain" description="Protein kinase" evidence="5">
    <location>
        <begin position="11"/>
        <end position="242"/>
    </location>
</feature>
<keyword evidence="2" id="KW-0547">Nucleotide-binding</keyword>
<dbReference type="STRING" id="200378.SAMN05216553_109298"/>
<protein>
    <submittedName>
        <fullName evidence="6">Protein kinase domain-containing protein</fullName>
    </submittedName>
</protein>
<dbReference type="Gene3D" id="3.30.200.20">
    <property type="entry name" value="Phosphorylase Kinase, domain 1"/>
    <property type="match status" value="1"/>
</dbReference>
<dbReference type="Pfam" id="PF00069">
    <property type="entry name" value="Pkinase"/>
    <property type="match status" value="1"/>
</dbReference>
<sequence length="283" mass="30100">MPDTTLLAGRYEVGELLTASGRAEVRRGRDTVLARDVAIKFFRPGTRRVHDEIRALARLSHPGVIGVFDADPAAEVPYAVLERVEGRTLHDRVTAGSLNVADVRRLGAALADALAHVHSHGFVHCAVRPATVLLADDNAPRLADFGLAHLADSACLRLAGQIFGTAAYQAPEQSHGGEITPAVDVYALGLVLLECLTGRPQATPEVPDDLPFDLQRLLAAMTAPSASRRPTAQECVRALPALGPPTLIAPKPRRPRAQVSRARVSAMPAANRGAPWQTGRCAS</sequence>
<name>A0A1G7VKT3_9PSEU</name>
<keyword evidence="7" id="KW-1185">Reference proteome</keyword>
<dbReference type="PANTHER" id="PTHR43289">
    <property type="entry name" value="MITOGEN-ACTIVATED PROTEIN KINASE KINASE KINASE 20-RELATED"/>
    <property type="match status" value="1"/>
</dbReference>
<dbReference type="AlphaFoldDB" id="A0A1G7VKT3"/>
<dbReference type="Proteomes" id="UP000199623">
    <property type="component" value="Unassembled WGS sequence"/>
</dbReference>
<reference evidence="7" key="1">
    <citation type="submission" date="2016-10" db="EMBL/GenBank/DDBJ databases">
        <authorList>
            <person name="Varghese N."/>
            <person name="Submissions S."/>
        </authorList>
    </citation>
    <scope>NUCLEOTIDE SEQUENCE [LARGE SCALE GENOMIC DNA]</scope>
    <source>
        <strain evidence="7">CGMCC 4.3506</strain>
    </source>
</reference>
<dbReference type="InterPro" id="IPR011009">
    <property type="entry name" value="Kinase-like_dom_sf"/>
</dbReference>
<evidence type="ECO:0000259" key="5">
    <source>
        <dbReference type="PROSITE" id="PS50011"/>
    </source>
</evidence>
<dbReference type="InterPro" id="IPR000719">
    <property type="entry name" value="Prot_kinase_dom"/>
</dbReference>
<proteinExistence type="predicted"/>
<dbReference type="PROSITE" id="PS50011">
    <property type="entry name" value="PROTEIN_KINASE_DOM"/>
    <property type="match status" value="1"/>
</dbReference>
<dbReference type="SUPFAM" id="SSF56112">
    <property type="entry name" value="Protein kinase-like (PK-like)"/>
    <property type="match status" value="1"/>
</dbReference>
<dbReference type="GO" id="GO:0005524">
    <property type="term" value="F:ATP binding"/>
    <property type="evidence" value="ECO:0007669"/>
    <property type="project" value="UniProtKB-KW"/>
</dbReference>
<evidence type="ECO:0000313" key="6">
    <source>
        <dbReference type="EMBL" id="SDG60462.1"/>
    </source>
</evidence>
<evidence type="ECO:0000256" key="4">
    <source>
        <dbReference type="ARBA" id="ARBA00022840"/>
    </source>
</evidence>
<dbReference type="PANTHER" id="PTHR43289:SF34">
    <property type="entry name" value="SERINE_THREONINE-PROTEIN KINASE YBDM-RELATED"/>
    <property type="match status" value="1"/>
</dbReference>
<dbReference type="RefSeq" id="WP_176946882.1">
    <property type="nucleotide sequence ID" value="NZ_FNCC01000009.1"/>
</dbReference>